<feature type="compositionally biased region" description="Basic and acidic residues" evidence="1">
    <location>
        <begin position="242"/>
        <end position="252"/>
    </location>
</feature>
<sequence length="1346" mass="151584">MSSSILECYLLGSAHVPCLCIPSGSVFVPPQVSILLYLEVIFVVVSASICCLWCVTFLAGVFHSMTLVTSFCVAVVPFNVEDFCTSSAYLGFRYLRREGGGREVVGIRIRKRQIGDKTKKRWLLMETVKLSERVIKRDNSEIHIICVAVALTLHGSEIEQHHARSPLTENFDHEFIAPRSPLSFNSSTYMSPHVLPPLKFHSGLLGPHNTVTLSLDSNDADDDDGDDDESVASVPNDPGGHYSEEEGLRYSDVESLEKSVEKSYDNDMFGSKLNRNLNQSTVSGLEGGQGSTLNKGLLMEDLRIEVPENYRRFTDGVLGFGMRGAHLNTESGGSCRLHERVQLHNAYGTPISNDMRNDVTDLGTPSAPPIIDIGREGNKSGAENELREDSEGLTEMERSFDAIHLSKESEDGFQGDKEACSDWRVQSQKNEHVERENKTVAGEKEAPAPYWQTNSFDNSPYYDASGQNAWQTLIAYDACIRLCLNAWARGCTEAPEFLRDECLVLRSAFGLHKLLLQPRGVQSMQRKGTSSTEQAGSLKVKKVVGKIRVEVRKLRIIPRRKLKSTYSLRSAMYMQVGAEYVRHVSSLVKTSINSLKIASLSVTSEERLSCLFHLKSSTEDTQDEQGSAICLRPGTGDYHVFFPENQGDALLLEVQDTKKTIHGRAIIPIASLTENPNDRIRWWQIYHDDHECVGKVQLSIGSTITSNETAHIKSGPIVETLAYDLLLEAAMRSQHFHERNLRLDGPWKWLLSEFADYYGVSDSYTKLRYLSYVMNVATPTKDCLELVYELLVPVIKARTEKSLTRQEKSILLDCETQVESLLATVFENYKSLDENSPSGLTDIFGSIPEVAAPALAPSVQVYTLLHDILIQDAQTVLRNYLQTAAAKRCRKHMLETDEFVSSNSEGILMDSITISTAYLKMKNLCINISSEIQADIKIHNQHILPSSIDLSSITAAVYSIELCNRLRCFLAAWPPSSPLSHVNELLIATADFERSLELWNISAVQGGVDSRNLYHNYIMVWVQDMQLTLLELCKAEKVPWSGVLTNHSTSPFAEEMYEKIKEMLIEYEVVMNRWPQYSLVLENAVANVERAIIKAMEKQYSDILTPLKDSIPKRLGMQVHKLTGRQSTALYSVPSQLGTFLNTIKRILDVLHCKVEDILKSWASYLPVIEDKKSLFGEQMNGITVLLRTKYKNYMQATVVKLVNNMQDNRNTRLKRILEETKEADGEAEVRERMQMLSSQLIDSISNLHEVFTSRIFIATCRGFWDRMGQIVLKFLEGRKENRVWYNGSYYALGILDDTFASQMQRLQGNALQEKDLEPPRSIIEARSILSRDATNATDTSTYLYF</sequence>
<accession>A0A4S4E4M0</accession>
<feature type="region of interest" description="Disordered" evidence="1">
    <location>
        <begin position="366"/>
        <end position="391"/>
    </location>
</feature>
<dbReference type="PANTHER" id="PTHR31110:SF3">
    <property type="entry name" value="PORTAL PROTEIN"/>
    <property type="match status" value="1"/>
</dbReference>
<dbReference type="PANTHER" id="PTHR31110">
    <property type="entry name" value="PESTICIDAL CRYSTAL CRY8BA PROTEIN"/>
    <property type="match status" value="1"/>
</dbReference>
<keyword evidence="4" id="KW-1185">Reference proteome</keyword>
<evidence type="ECO:0000313" key="3">
    <source>
        <dbReference type="EMBL" id="THG10899.1"/>
    </source>
</evidence>
<name>A0A4S4E4M0_CAMSN</name>
<organism evidence="3 4">
    <name type="scientific">Camellia sinensis var. sinensis</name>
    <name type="common">China tea</name>
    <dbReference type="NCBI Taxonomy" id="542762"/>
    <lineage>
        <taxon>Eukaryota</taxon>
        <taxon>Viridiplantae</taxon>
        <taxon>Streptophyta</taxon>
        <taxon>Embryophyta</taxon>
        <taxon>Tracheophyta</taxon>
        <taxon>Spermatophyta</taxon>
        <taxon>Magnoliopsida</taxon>
        <taxon>eudicotyledons</taxon>
        <taxon>Gunneridae</taxon>
        <taxon>Pentapetalae</taxon>
        <taxon>asterids</taxon>
        <taxon>Ericales</taxon>
        <taxon>Theaceae</taxon>
        <taxon>Camellia</taxon>
    </lineage>
</organism>
<evidence type="ECO:0000313" key="4">
    <source>
        <dbReference type="Proteomes" id="UP000306102"/>
    </source>
</evidence>
<dbReference type="Proteomes" id="UP000306102">
    <property type="component" value="Unassembled WGS sequence"/>
</dbReference>
<feature type="compositionally biased region" description="Basic and acidic residues" evidence="1">
    <location>
        <begin position="373"/>
        <end position="391"/>
    </location>
</feature>
<feature type="region of interest" description="Disordered" evidence="1">
    <location>
        <begin position="212"/>
        <end position="252"/>
    </location>
</feature>
<keyword evidence="2" id="KW-0472">Membrane</keyword>
<keyword evidence="2" id="KW-0812">Transmembrane</keyword>
<evidence type="ECO:0000256" key="2">
    <source>
        <dbReference type="SAM" id="Phobius"/>
    </source>
</evidence>
<keyword evidence="2" id="KW-1133">Transmembrane helix</keyword>
<proteinExistence type="predicted"/>
<feature type="compositionally biased region" description="Acidic residues" evidence="1">
    <location>
        <begin position="218"/>
        <end position="230"/>
    </location>
</feature>
<evidence type="ECO:0000256" key="1">
    <source>
        <dbReference type="SAM" id="MobiDB-lite"/>
    </source>
</evidence>
<feature type="transmembrane region" description="Helical" evidence="2">
    <location>
        <begin position="34"/>
        <end position="55"/>
    </location>
</feature>
<comment type="caution">
    <text evidence="3">The sequence shown here is derived from an EMBL/GenBank/DDBJ whole genome shotgun (WGS) entry which is preliminary data.</text>
</comment>
<reference evidence="3 4" key="1">
    <citation type="journal article" date="2018" name="Proc. Natl. Acad. Sci. U.S.A.">
        <title>Draft genome sequence of Camellia sinensis var. sinensis provides insights into the evolution of the tea genome and tea quality.</title>
        <authorList>
            <person name="Wei C."/>
            <person name="Yang H."/>
            <person name="Wang S."/>
            <person name="Zhao J."/>
            <person name="Liu C."/>
            <person name="Gao L."/>
            <person name="Xia E."/>
            <person name="Lu Y."/>
            <person name="Tai Y."/>
            <person name="She G."/>
            <person name="Sun J."/>
            <person name="Cao H."/>
            <person name="Tong W."/>
            <person name="Gao Q."/>
            <person name="Li Y."/>
            <person name="Deng W."/>
            <person name="Jiang X."/>
            <person name="Wang W."/>
            <person name="Chen Q."/>
            <person name="Zhang S."/>
            <person name="Li H."/>
            <person name="Wu J."/>
            <person name="Wang P."/>
            <person name="Li P."/>
            <person name="Shi C."/>
            <person name="Zheng F."/>
            <person name="Jian J."/>
            <person name="Huang B."/>
            <person name="Shan D."/>
            <person name="Shi M."/>
            <person name="Fang C."/>
            <person name="Yue Y."/>
            <person name="Li F."/>
            <person name="Li D."/>
            <person name="Wei S."/>
            <person name="Han B."/>
            <person name="Jiang C."/>
            <person name="Yin Y."/>
            <person name="Xia T."/>
            <person name="Zhang Z."/>
            <person name="Bennetzen J.L."/>
            <person name="Zhao S."/>
            <person name="Wan X."/>
        </authorList>
    </citation>
    <scope>NUCLEOTIDE SEQUENCE [LARGE SCALE GENOMIC DNA]</scope>
    <source>
        <strain evidence="4">cv. Shuchazao</strain>
        <tissue evidence="3">Leaf</tissue>
    </source>
</reference>
<dbReference type="EMBL" id="SDRB02007602">
    <property type="protein sequence ID" value="THG10899.1"/>
    <property type="molecule type" value="Genomic_DNA"/>
</dbReference>
<protein>
    <submittedName>
        <fullName evidence="3">Uncharacterized protein</fullName>
    </submittedName>
</protein>
<gene>
    <name evidence="3" type="ORF">TEA_015781</name>
</gene>